<sequence>MKITLPEWINTKKTYEEESNIKDIKWQLEGTKIINKRLLEDNFELLTENRRLKEENKDIKFYAACGGIFIGALVLVDLITSVSLVDLITR</sequence>
<protein>
    <submittedName>
        <fullName evidence="2">Uncharacterized protein</fullName>
    </submittedName>
</protein>
<evidence type="ECO:0000313" key="2">
    <source>
        <dbReference type="EMBL" id="DAF57310.1"/>
    </source>
</evidence>
<evidence type="ECO:0000256" key="1">
    <source>
        <dbReference type="SAM" id="Phobius"/>
    </source>
</evidence>
<feature type="transmembrane region" description="Helical" evidence="1">
    <location>
        <begin position="61"/>
        <end position="85"/>
    </location>
</feature>
<keyword evidence="1" id="KW-1133">Transmembrane helix</keyword>
<keyword evidence="1" id="KW-0472">Membrane</keyword>
<accession>A0A8S5T247</accession>
<keyword evidence="1" id="KW-0812">Transmembrane</keyword>
<organism evidence="2">
    <name type="scientific">Podoviridae sp. ctuch15</name>
    <dbReference type="NCBI Taxonomy" id="2827752"/>
    <lineage>
        <taxon>Viruses</taxon>
        <taxon>Duplodnaviria</taxon>
        <taxon>Heunggongvirae</taxon>
        <taxon>Uroviricota</taxon>
        <taxon>Caudoviricetes</taxon>
    </lineage>
</organism>
<name>A0A8S5T247_9CAUD</name>
<reference evidence="2" key="1">
    <citation type="journal article" date="2021" name="Proc. Natl. Acad. Sci. U.S.A.">
        <title>A Catalog of Tens of Thousands of Viruses from Human Metagenomes Reveals Hidden Associations with Chronic Diseases.</title>
        <authorList>
            <person name="Tisza M.J."/>
            <person name="Buck C.B."/>
        </authorList>
    </citation>
    <scope>NUCLEOTIDE SEQUENCE</scope>
    <source>
        <strain evidence="2">Ctuch15</strain>
    </source>
</reference>
<dbReference type="EMBL" id="BK032731">
    <property type="protein sequence ID" value="DAF57310.1"/>
    <property type="molecule type" value="Genomic_DNA"/>
</dbReference>
<proteinExistence type="predicted"/>